<sequence length="67" mass="7826">MNETKKELLAEIEKLIAYGKEDPAINPDLLAYLSEEDLISIKKTLLQRVGNLSEEDKAWLEQFRKYE</sequence>
<dbReference type="AlphaFoldDB" id="A0A1W1BHI8"/>
<name>A0A1W1BHI8_9ZZZZ</name>
<organism evidence="1">
    <name type="scientific">hydrothermal vent metagenome</name>
    <dbReference type="NCBI Taxonomy" id="652676"/>
    <lineage>
        <taxon>unclassified sequences</taxon>
        <taxon>metagenomes</taxon>
        <taxon>ecological metagenomes</taxon>
    </lineage>
</organism>
<protein>
    <submittedName>
        <fullName evidence="1">Uncharacterized protein</fullName>
    </submittedName>
</protein>
<evidence type="ECO:0000313" key="1">
    <source>
        <dbReference type="EMBL" id="SFV52949.1"/>
    </source>
</evidence>
<gene>
    <name evidence="1" type="ORF">MNB_SV-10-648</name>
</gene>
<proteinExistence type="predicted"/>
<reference evidence="1" key="1">
    <citation type="submission" date="2016-10" db="EMBL/GenBank/DDBJ databases">
        <authorList>
            <person name="de Groot N.N."/>
        </authorList>
    </citation>
    <scope>NUCLEOTIDE SEQUENCE</scope>
</reference>
<accession>A0A1W1BHI8</accession>
<dbReference type="EMBL" id="FPHL01000003">
    <property type="protein sequence ID" value="SFV52949.1"/>
    <property type="molecule type" value="Genomic_DNA"/>
</dbReference>